<dbReference type="PATRIC" id="fig|136160.3.peg.2585"/>
<reference evidence="1" key="1">
    <citation type="submission" date="2015-08" db="EMBL/GenBank/DDBJ databases">
        <title>Complete DNA Sequence of Pseudomonas syringae pv. actinidiae, the Causal Agent of Kiwifruit Canker Disease.</title>
        <authorList>
            <person name="Rikkerink E.H.A."/>
            <person name="Fineran P.C."/>
        </authorList>
    </citation>
    <scope>NUCLEOTIDE SEQUENCE</scope>
    <source>
        <strain evidence="1">DSM 13666</strain>
    </source>
</reference>
<organism evidence="1">
    <name type="scientific">Halalkalibacterium halodurans</name>
    <name type="common">Bacillus halodurans</name>
    <dbReference type="NCBI Taxonomy" id="86665"/>
    <lineage>
        <taxon>Bacteria</taxon>
        <taxon>Bacillati</taxon>
        <taxon>Bacillota</taxon>
        <taxon>Bacilli</taxon>
        <taxon>Bacillales</taxon>
        <taxon>Bacillaceae</taxon>
        <taxon>Halalkalibacterium (ex Joshi et al. 2022)</taxon>
    </lineage>
</organism>
<evidence type="ECO:0000313" key="1">
    <source>
        <dbReference type="EMBL" id="KOO39294.1"/>
    </source>
</evidence>
<dbReference type="OMA" id="HMTEIIE"/>
<protein>
    <submittedName>
        <fullName evidence="1">Uncharacterized protein</fullName>
    </submittedName>
</protein>
<sequence>MDKEHILDRLQKEGLDDVIELLEDAEKGELEELELVESLGLLRDEHLNKEVLTLLQSLGVELIYVKDEDE</sequence>
<proteinExistence type="predicted"/>
<dbReference type="EMBL" id="LILD01000001">
    <property type="protein sequence ID" value="KOO39294.1"/>
    <property type="molecule type" value="Genomic_DNA"/>
</dbReference>
<gene>
    <name evidence="1" type="ORF">AMD02_10915</name>
</gene>
<dbReference type="GeneID" id="87597334"/>
<dbReference type="AlphaFoldDB" id="A0A0M0KKE5"/>
<dbReference type="RefSeq" id="WP_010897880.1">
    <property type="nucleotide sequence ID" value="NZ_CP040441.1"/>
</dbReference>
<accession>A0A0M0KKE5</accession>
<comment type="caution">
    <text evidence="1">The sequence shown here is derived from an EMBL/GenBank/DDBJ whole genome shotgun (WGS) entry which is preliminary data.</text>
</comment>
<name>A0A0M0KKE5_ALKHA</name>